<dbReference type="OrthoDB" id="5506143at2"/>
<dbReference type="PIRSF" id="PIRSF030140">
    <property type="entry name" value="UCP030140"/>
    <property type="match status" value="1"/>
</dbReference>
<dbReference type="InterPro" id="IPR014871">
    <property type="entry name" value="dUTPase/dCTP_pyrophosphatase"/>
</dbReference>
<dbReference type="InterPro" id="IPR016947">
    <property type="entry name" value="UCP030140"/>
</dbReference>
<dbReference type="RefSeq" id="WP_075399741.1">
    <property type="nucleotide sequence ID" value="NZ_MSDU01000064.1"/>
</dbReference>
<dbReference type="Proteomes" id="UP000185568">
    <property type="component" value="Unassembled WGS sequence"/>
</dbReference>
<dbReference type="AlphaFoldDB" id="A0A1Q8Q1K7"/>
<evidence type="ECO:0008006" key="3">
    <source>
        <dbReference type="Google" id="ProtNLM"/>
    </source>
</evidence>
<organism evidence="1 2">
    <name type="scientific">Domibacillus antri</name>
    <dbReference type="NCBI Taxonomy" id="1714264"/>
    <lineage>
        <taxon>Bacteria</taxon>
        <taxon>Bacillati</taxon>
        <taxon>Bacillota</taxon>
        <taxon>Bacilli</taxon>
        <taxon>Bacillales</taxon>
        <taxon>Bacillaceae</taxon>
        <taxon>Domibacillus</taxon>
    </lineage>
</organism>
<evidence type="ECO:0000313" key="2">
    <source>
        <dbReference type="Proteomes" id="UP000185568"/>
    </source>
</evidence>
<dbReference type="CDD" id="cd11527">
    <property type="entry name" value="NTP-PPase_dUTPase"/>
    <property type="match status" value="1"/>
</dbReference>
<evidence type="ECO:0000313" key="1">
    <source>
        <dbReference type="EMBL" id="OLN21198.1"/>
    </source>
</evidence>
<comment type="caution">
    <text evidence="1">The sequence shown here is derived from an EMBL/GenBank/DDBJ whole genome shotgun (WGS) entry which is preliminary data.</text>
</comment>
<dbReference type="Pfam" id="PF08761">
    <property type="entry name" value="dUTPase_2"/>
    <property type="match status" value="2"/>
</dbReference>
<dbReference type="STRING" id="1714264.BTO30_16240"/>
<dbReference type="Gene3D" id="1.10.4010.10">
    <property type="entry name" value="Type II deoxyuridine triphosphatase"/>
    <property type="match status" value="1"/>
</dbReference>
<sequence length="216" mass="25294">MILTKLIDMQRVLDEHIMNEHPELKGQDNLDWKILALIAEIGECANEWRGFKKWSNNQKPCTWKRENCPDCFTKGYWRGNPPVDKEKGAHALGNHWYHCEKCAGYLVVDRNPLLEEYVDCLHFILSIVIELGHEKLEYWEWPHEFEITAGFIGLAGRSRDINMFWDLEGAVDIVHTENLLSQFVALGKKLSFTWEQIEEAYFAKNAVNHQRQESGY</sequence>
<gene>
    <name evidence="1" type="ORF">BTO30_16240</name>
</gene>
<dbReference type="EMBL" id="MSDU01000064">
    <property type="protein sequence ID" value="OLN21198.1"/>
    <property type="molecule type" value="Genomic_DNA"/>
</dbReference>
<name>A0A1Q8Q1K7_9BACI</name>
<accession>A0A1Q8Q1K7</accession>
<dbReference type="SUPFAM" id="SSF101386">
    <property type="entry name" value="all-alpha NTP pyrophosphatases"/>
    <property type="match status" value="1"/>
</dbReference>
<reference evidence="1 2" key="1">
    <citation type="submission" date="2016-12" db="EMBL/GenBank/DDBJ databases">
        <title>Domibacillus antri genome sequencing.</title>
        <authorList>
            <person name="Verma A."/>
            <person name="Krishnamurthi S."/>
        </authorList>
    </citation>
    <scope>NUCLEOTIDE SEQUENCE [LARGE SCALE GENOMIC DNA]</scope>
    <source>
        <strain evidence="1 2">XD80</strain>
    </source>
</reference>
<protein>
    <recommendedName>
        <fullName evidence="3">dUTPase</fullName>
    </recommendedName>
</protein>
<keyword evidence="2" id="KW-1185">Reference proteome</keyword>
<proteinExistence type="predicted"/>